<dbReference type="InterPro" id="IPR016155">
    <property type="entry name" value="Mopterin_synth/thiamin_S_b"/>
</dbReference>
<evidence type="ECO:0000256" key="3">
    <source>
        <dbReference type="ARBA" id="ARBA00024247"/>
    </source>
</evidence>
<comment type="similarity">
    <text evidence="2">Belongs to the MoaD family.</text>
</comment>
<dbReference type="STRING" id="246786.GS18_0205745"/>
<evidence type="ECO:0000313" key="5">
    <source>
        <dbReference type="Proteomes" id="UP000028549"/>
    </source>
</evidence>
<dbReference type="CDD" id="cd00754">
    <property type="entry name" value="Ubl_MoaD"/>
    <property type="match status" value="1"/>
</dbReference>
<evidence type="ECO:0000256" key="2">
    <source>
        <dbReference type="ARBA" id="ARBA00024200"/>
    </source>
</evidence>
<dbReference type="SUPFAM" id="SSF54285">
    <property type="entry name" value="MoaD/ThiS"/>
    <property type="match status" value="1"/>
</dbReference>
<dbReference type="PANTHER" id="PTHR33359">
    <property type="entry name" value="MOLYBDOPTERIN SYNTHASE SULFUR CARRIER SUBUNIT"/>
    <property type="match status" value="1"/>
</dbReference>
<dbReference type="InterPro" id="IPR044672">
    <property type="entry name" value="MOCS2A"/>
</dbReference>
<dbReference type="NCBIfam" id="TIGR01682">
    <property type="entry name" value="moaD"/>
    <property type="match status" value="1"/>
</dbReference>
<dbReference type="GO" id="GO:0006777">
    <property type="term" value="P:Mo-molybdopterin cofactor biosynthetic process"/>
    <property type="evidence" value="ECO:0007669"/>
    <property type="project" value="InterPro"/>
</dbReference>
<name>A0A084H4A4_METID</name>
<dbReference type="InterPro" id="IPR003749">
    <property type="entry name" value="ThiS/MoaD-like"/>
</dbReference>
<keyword evidence="5" id="KW-1185">Reference proteome</keyword>
<proteinExistence type="inferred from homology"/>
<evidence type="ECO:0000313" key="4">
    <source>
        <dbReference type="EMBL" id="KEZ54416.1"/>
    </source>
</evidence>
<dbReference type="Pfam" id="PF02597">
    <property type="entry name" value="ThiS"/>
    <property type="match status" value="1"/>
</dbReference>
<keyword evidence="1" id="KW-0547">Nucleotide-binding</keyword>
<dbReference type="Proteomes" id="UP000028549">
    <property type="component" value="Unassembled WGS sequence"/>
</dbReference>
<protein>
    <recommendedName>
        <fullName evidence="3">Molybdopterin synthase sulfur carrier subunit</fullName>
    </recommendedName>
</protein>
<gene>
    <name evidence="4" type="ORF">GS18_0205745</name>
</gene>
<dbReference type="RefSeq" id="WP_029565709.1">
    <property type="nucleotide sequence ID" value="NZ_CANLZQ010000006.1"/>
</dbReference>
<organism evidence="4 5">
    <name type="scientific">Metabacillus indicus</name>
    <name type="common">Bacillus indicus</name>
    <dbReference type="NCBI Taxonomy" id="246786"/>
    <lineage>
        <taxon>Bacteria</taxon>
        <taxon>Bacillati</taxon>
        <taxon>Bacillota</taxon>
        <taxon>Bacilli</taxon>
        <taxon>Bacillales</taxon>
        <taxon>Bacillaceae</taxon>
        <taxon>Metabacillus</taxon>
    </lineage>
</organism>
<dbReference type="UniPathway" id="UPA00344"/>
<reference evidence="4 5" key="1">
    <citation type="journal article" date="2005" name="Int. J. Syst. Evol. Microbiol.">
        <title>Bacillus cibi sp. nov., isolated from jeotgal, a traditional Korean fermented seafood.</title>
        <authorList>
            <person name="Yoon J.H."/>
            <person name="Lee C.H."/>
            <person name="Oh T.K."/>
        </authorList>
    </citation>
    <scope>NUCLEOTIDE SEQUENCE [LARGE SCALE GENOMIC DNA]</scope>
    <source>
        <strain evidence="4 5">DSM 16189</strain>
    </source>
</reference>
<dbReference type="InterPro" id="IPR012675">
    <property type="entry name" value="Beta-grasp_dom_sf"/>
</dbReference>
<comment type="caution">
    <text evidence="4">The sequence shown here is derived from an EMBL/GenBank/DDBJ whole genome shotgun (WGS) entry which is preliminary data.</text>
</comment>
<sequence length="77" mass="8127">MITILLFAHLGDQAGKSTVQMQAAGMTAGEMKESLSETYKLKGIYTAMIAVNEEFADESTVLKDGDTVAFIPPVSGG</sequence>
<dbReference type="Gene3D" id="3.10.20.30">
    <property type="match status" value="1"/>
</dbReference>
<dbReference type="PANTHER" id="PTHR33359:SF1">
    <property type="entry name" value="MOLYBDOPTERIN SYNTHASE SULFUR CARRIER SUBUNIT"/>
    <property type="match status" value="1"/>
</dbReference>
<dbReference type="EMBL" id="JNVC02000001">
    <property type="protein sequence ID" value="KEZ54416.1"/>
    <property type="molecule type" value="Genomic_DNA"/>
</dbReference>
<evidence type="ECO:0000256" key="1">
    <source>
        <dbReference type="ARBA" id="ARBA00022741"/>
    </source>
</evidence>
<dbReference type="OrthoDB" id="9801945at2"/>
<dbReference type="GO" id="GO:1990133">
    <property type="term" value="C:molybdopterin adenylyltransferase complex"/>
    <property type="evidence" value="ECO:0007669"/>
    <property type="project" value="TreeGrafter"/>
</dbReference>
<accession>A0A084H4A4</accession>
<dbReference type="GO" id="GO:0000166">
    <property type="term" value="F:nucleotide binding"/>
    <property type="evidence" value="ECO:0007669"/>
    <property type="project" value="UniProtKB-KW"/>
</dbReference>
<dbReference type="AlphaFoldDB" id="A0A084H4A4"/>